<dbReference type="STRING" id="1284197.S8BFH1"/>
<protein>
    <submittedName>
        <fullName evidence="1">Uncharacterized protein</fullName>
    </submittedName>
</protein>
<accession>S8BFH1</accession>
<dbReference type="EMBL" id="AQGS01000592">
    <property type="protein sequence ID" value="EPS38038.1"/>
    <property type="molecule type" value="Genomic_DNA"/>
</dbReference>
<keyword evidence="2" id="KW-1185">Reference proteome</keyword>
<gene>
    <name evidence="1" type="ORF">H072_8257</name>
</gene>
<sequence length="445" mass="51296">MNPRTAAAGQSIWQDLAEDTFRGHLVHLEERTNAVPIDTQLFPLPPDTQPQSHDLSLDDEQSLADSFAFLAAAEQGAQSVAAVCLEEAVDQGAITVRFAAVDTINSFLRESLDKFRLLLIEIAKTPESDGSDDCNQLQPLDSVFDSILELHNRRLIARLRSSKWEKPVYLSRTHKKALWQDFRNLVHRVQFLYTKKEKESRLAVESAIENLAKLYQEFETTPPENEFSHLSNLVRSTYQLCTSQLIRDYAHRLGSMGPTPQIRSAVKTLRQIEKIAAYYRVASTLVQVLRKYRRNFQSLEFTYLQPYSSIPTSIGYEAWAKTCHIHAEIQLIVYYDTHQNHCNQTSRPPRVIGTSKYLCYLCYLFIERHGRFPTTNTHGRLYDQWTVPDLREYSEPQREKYKQILQAVDEEIVKRGDEPPLWRLEPMTSRENLLGMADECGPTLD</sequence>
<dbReference type="Proteomes" id="UP000015100">
    <property type="component" value="Unassembled WGS sequence"/>
</dbReference>
<proteinExistence type="predicted"/>
<dbReference type="AlphaFoldDB" id="S8BFH1"/>
<name>S8BFH1_DACHA</name>
<dbReference type="eggNOG" id="ENOG502RXAF">
    <property type="taxonomic scope" value="Eukaryota"/>
</dbReference>
<evidence type="ECO:0000313" key="2">
    <source>
        <dbReference type="Proteomes" id="UP000015100"/>
    </source>
</evidence>
<organism evidence="1 2">
    <name type="scientific">Dactylellina haptotyla (strain CBS 200.50)</name>
    <name type="common">Nematode-trapping fungus</name>
    <name type="synonym">Monacrosporium haptotylum</name>
    <dbReference type="NCBI Taxonomy" id="1284197"/>
    <lineage>
        <taxon>Eukaryota</taxon>
        <taxon>Fungi</taxon>
        <taxon>Dikarya</taxon>
        <taxon>Ascomycota</taxon>
        <taxon>Pezizomycotina</taxon>
        <taxon>Orbiliomycetes</taxon>
        <taxon>Orbiliales</taxon>
        <taxon>Orbiliaceae</taxon>
        <taxon>Dactylellina</taxon>
    </lineage>
</organism>
<dbReference type="OMA" id="GACYDQW"/>
<dbReference type="InterPro" id="IPR027796">
    <property type="entry name" value="OTT_1508_deam-like"/>
</dbReference>
<dbReference type="OrthoDB" id="4851849at2759"/>
<reference evidence="2" key="2">
    <citation type="submission" date="2013-04" db="EMBL/GenBank/DDBJ databases">
        <title>Genomic mechanisms accounting for the adaptation to parasitism in nematode-trapping fungi.</title>
        <authorList>
            <person name="Ahren D.G."/>
        </authorList>
    </citation>
    <scope>NUCLEOTIDE SEQUENCE [LARGE SCALE GENOMIC DNA]</scope>
    <source>
        <strain evidence="2">CBS 200.50</strain>
    </source>
</reference>
<reference evidence="1 2" key="1">
    <citation type="journal article" date="2013" name="PLoS Genet.">
        <title>Genomic mechanisms accounting for the adaptation to parasitism in nematode-trapping fungi.</title>
        <authorList>
            <person name="Meerupati T."/>
            <person name="Andersson K.M."/>
            <person name="Friman E."/>
            <person name="Kumar D."/>
            <person name="Tunlid A."/>
            <person name="Ahren D."/>
        </authorList>
    </citation>
    <scope>NUCLEOTIDE SEQUENCE [LARGE SCALE GENOMIC DNA]</scope>
    <source>
        <strain evidence="1 2">CBS 200.50</strain>
    </source>
</reference>
<dbReference type="HOGENOM" id="CLU_585255_0_0_1"/>
<evidence type="ECO:0000313" key="1">
    <source>
        <dbReference type="EMBL" id="EPS38038.1"/>
    </source>
</evidence>
<dbReference type="Pfam" id="PF14441">
    <property type="entry name" value="OTT_1508_deam"/>
    <property type="match status" value="1"/>
</dbReference>
<comment type="caution">
    <text evidence="1">The sequence shown here is derived from an EMBL/GenBank/DDBJ whole genome shotgun (WGS) entry which is preliminary data.</text>
</comment>